<feature type="compositionally biased region" description="Polar residues" evidence="1">
    <location>
        <begin position="65"/>
        <end position="74"/>
    </location>
</feature>
<feature type="domain" description="DUF6594" evidence="3">
    <location>
        <begin position="132"/>
        <end position="394"/>
    </location>
</feature>
<gene>
    <name evidence="4" type="ORF">OIDMADRAFT_176805</name>
</gene>
<sequence>MELVDIRRPLTAPPLEAEPLQSYLANFRRAHQDSSMTLSARYQRVQDGQSAFSDQASSAEESDATLRSTSSDSHIPTDGQADPLPPSWSRQLWTTLSRPFSSSSNNKIHSLYLRQYERVIYDKVEDFEEGIPQLAALLSSHENYGIFRGFFPYATRILLHRSIELDLLVKKLNNLDKEEAAQPDREYKLRTVKLKPESDAERIKLLKELEVKLSEYYCFYTKYANIRALAPSPQHSQRSVHNWMLKNQPLVDGQNDFILHVTDLVSATKKFEPNGLHGSPIEAFIENHAINNENSLFNRLLTATDDRNKSDNPWVHMYSHQRLENITRTLTVIIAVGFLLTPVFILFLVAMSRAAMVLTVFAFVLAFSIMMSLVSGARTQDLLLGTAAYGAFVVTFLGNMNQGLAPGVQ</sequence>
<reference evidence="4 5" key="1">
    <citation type="submission" date="2014-04" db="EMBL/GenBank/DDBJ databases">
        <authorList>
            <consortium name="DOE Joint Genome Institute"/>
            <person name="Kuo A."/>
            <person name="Martino E."/>
            <person name="Perotto S."/>
            <person name="Kohler A."/>
            <person name="Nagy L.G."/>
            <person name="Floudas D."/>
            <person name="Copeland A."/>
            <person name="Barry K.W."/>
            <person name="Cichocki N."/>
            <person name="Veneault-Fourrey C."/>
            <person name="LaButti K."/>
            <person name="Lindquist E.A."/>
            <person name="Lipzen A."/>
            <person name="Lundell T."/>
            <person name="Morin E."/>
            <person name="Murat C."/>
            <person name="Sun H."/>
            <person name="Tunlid A."/>
            <person name="Henrissat B."/>
            <person name="Grigoriev I.V."/>
            <person name="Hibbett D.S."/>
            <person name="Martin F."/>
            <person name="Nordberg H.P."/>
            <person name="Cantor M.N."/>
            <person name="Hua S.X."/>
        </authorList>
    </citation>
    <scope>NUCLEOTIDE SEQUENCE [LARGE SCALE GENOMIC DNA]</scope>
    <source>
        <strain evidence="4 5">Zn</strain>
    </source>
</reference>
<protein>
    <recommendedName>
        <fullName evidence="3">DUF6594 domain-containing protein</fullName>
    </recommendedName>
</protein>
<dbReference type="AlphaFoldDB" id="A0A0C3CZC9"/>
<name>A0A0C3CZC9_OIDMZ</name>
<proteinExistence type="predicted"/>
<dbReference type="Proteomes" id="UP000054321">
    <property type="component" value="Unassembled WGS sequence"/>
</dbReference>
<organism evidence="4 5">
    <name type="scientific">Oidiodendron maius (strain Zn)</name>
    <dbReference type="NCBI Taxonomy" id="913774"/>
    <lineage>
        <taxon>Eukaryota</taxon>
        <taxon>Fungi</taxon>
        <taxon>Dikarya</taxon>
        <taxon>Ascomycota</taxon>
        <taxon>Pezizomycotina</taxon>
        <taxon>Leotiomycetes</taxon>
        <taxon>Leotiomycetes incertae sedis</taxon>
        <taxon>Myxotrichaceae</taxon>
        <taxon>Oidiodendron</taxon>
    </lineage>
</organism>
<dbReference type="InParanoid" id="A0A0C3CZC9"/>
<evidence type="ECO:0000313" key="5">
    <source>
        <dbReference type="Proteomes" id="UP000054321"/>
    </source>
</evidence>
<dbReference type="EMBL" id="KN832872">
    <property type="protein sequence ID" value="KIN04379.1"/>
    <property type="molecule type" value="Genomic_DNA"/>
</dbReference>
<dbReference type="HOGENOM" id="CLU_051118_3_4_1"/>
<feature type="transmembrane region" description="Helical" evidence="2">
    <location>
        <begin position="355"/>
        <end position="375"/>
    </location>
</feature>
<accession>A0A0C3CZC9</accession>
<evidence type="ECO:0000313" key="4">
    <source>
        <dbReference type="EMBL" id="KIN04379.1"/>
    </source>
</evidence>
<dbReference type="InterPro" id="IPR046529">
    <property type="entry name" value="DUF6594"/>
</dbReference>
<keyword evidence="2" id="KW-1133">Transmembrane helix</keyword>
<feature type="transmembrane region" description="Helical" evidence="2">
    <location>
        <begin position="382"/>
        <end position="400"/>
    </location>
</feature>
<feature type="transmembrane region" description="Helical" evidence="2">
    <location>
        <begin position="330"/>
        <end position="349"/>
    </location>
</feature>
<evidence type="ECO:0000259" key="3">
    <source>
        <dbReference type="Pfam" id="PF20237"/>
    </source>
</evidence>
<evidence type="ECO:0000256" key="2">
    <source>
        <dbReference type="SAM" id="Phobius"/>
    </source>
</evidence>
<dbReference type="Pfam" id="PF20237">
    <property type="entry name" value="DUF6594"/>
    <property type="match status" value="1"/>
</dbReference>
<dbReference type="PANTHER" id="PTHR34502:SF3">
    <property type="entry name" value="DUF6594 DOMAIN-CONTAINING PROTEIN"/>
    <property type="match status" value="1"/>
</dbReference>
<reference evidence="5" key="2">
    <citation type="submission" date="2015-01" db="EMBL/GenBank/DDBJ databases">
        <title>Evolutionary Origins and Diversification of the Mycorrhizal Mutualists.</title>
        <authorList>
            <consortium name="DOE Joint Genome Institute"/>
            <consortium name="Mycorrhizal Genomics Consortium"/>
            <person name="Kohler A."/>
            <person name="Kuo A."/>
            <person name="Nagy L.G."/>
            <person name="Floudas D."/>
            <person name="Copeland A."/>
            <person name="Barry K.W."/>
            <person name="Cichocki N."/>
            <person name="Veneault-Fourrey C."/>
            <person name="LaButti K."/>
            <person name="Lindquist E.A."/>
            <person name="Lipzen A."/>
            <person name="Lundell T."/>
            <person name="Morin E."/>
            <person name="Murat C."/>
            <person name="Riley R."/>
            <person name="Ohm R."/>
            <person name="Sun H."/>
            <person name="Tunlid A."/>
            <person name="Henrissat B."/>
            <person name="Grigoriev I.V."/>
            <person name="Hibbett D.S."/>
            <person name="Martin F."/>
        </authorList>
    </citation>
    <scope>NUCLEOTIDE SEQUENCE [LARGE SCALE GENOMIC DNA]</scope>
    <source>
        <strain evidence="5">Zn</strain>
    </source>
</reference>
<keyword evidence="5" id="KW-1185">Reference proteome</keyword>
<feature type="region of interest" description="Disordered" evidence="1">
    <location>
        <begin position="47"/>
        <end position="86"/>
    </location>
</feature>
<keyword evidence="2" id="KW-0812">Transmembrane</keyword>
<dbReference type="PANTHER" id="PTHR34502">
    <property type="entry name" value="DUF6594 DOMAIN-CONTAINING PROTEIN-RELATED"/>
    <property type="match status" value="1"/>
</dbReference>
<dbReference type="OrthoDB" id="3533814at2759"/>
<evidence type="ECO:0000256" key="1">
    <source>
        <dbReference type="SAM" id="MobiDB-lite"/>
    </source>
</evidence>
<keyword evidence="2" id="KW-0472">Membrane</keyword>
<feature type="compositionally biased region" description="Low complexity" evidence="1">
    <location>
        <begin position="49"/>
        <end position="59"/>
    </location>
</feature>